<reference evidence="1 2" key="1">
    <citation type="submission" date="2024-09" db="EMBL/GenBank/DDBJ databases">
        <authorList>
            <person name="Sun Q."/>
            <person name="Mori K."/>
        </authorList>
    </citation>
    <scope>NUCLEOTIDE SEQUENCE [LARGE SCALE GENOMIC DNA]</scope>
    <source>
        <strain evidence="1 2">NCAIM B.02481</strain>
    </source>
</reference>
<evidence type="ECO:0000313" key="1">
    <source>
        <dbReference type="EMBL" id="MFC0604365.1"/>
    </source>
</evidence>
<gene>
    <name evidence="1" type="ORF">ACFFGA_07360</name>
</gene>
<protein>
    <recommendedName>
        <fullName evidence="3">LTXXQ motif family protein</fullName>
    </recommendedName>
</protein>
<keyword evidence="2" id="KW-1185">Reference proteome</keyword>
<dbReference type="Proteomes" id="UP001589832">
    <property type="component" value="Unassembled WGS sequence"/>
</dbReference>
<dbReference type="RefSeq" id="WP_386061842.1">
    <property type="nucleotide sequence ID" value="NZ_JBHLTQ010000003.1"/>
</dbReference>
<name>A0ABV6Q9K3_9FLAO</name>
<evidence type="ECO:0008006" key="3">
    <source>
        <dbReference type="Google" id="ProtNLM"/>
    </source>
</evidence>
<organism evidence="1 2">
    <name type="scientific">Winogradskyella pulchriflava</name>
    <dbReference type="NCBI Taxonomy" id="1110688"/>
    <lineage>
        <taxon>Bacteria</taxon>
        <taxon>Pseudomonadati</taxon>
        <taxon>Bacteroidota</taxon>
        <taxon>Flavobacteriia</taxon>
        <taxon>Flavobacteriales</taxon>
        <taxon>Flavobacteriaceae</taxon>
        <taxon>Winogradskyella</taxon>
    </lineage>
</organism>
<dbReference type="EMBL" id="JBHLTQ010000003">
    <property type="protein sequence ID" value="MFC0604365.1"/>
    <property type="molecule type" value="Genomic_DNA"/>
</dbReference>
<evidence type="ECO:0000313" key="2">
    <source>
        <dbReference type="Proteomes" id="UP001589832"/>
    </source>
</evidence>
<proteinExistence type="predicted"/>
<sequence length="152" mass="18149">MKKSALIIIALFIGFSAFGQIGRNMNDRIPQTNRQPTEKDIEKRNRLMKERRDEFVANFLSTLEADDFQKEIIRQNLDTYYDAKMAIFKTNFEHHFDREQAIKELDDTHFVELKELISEGDMTKIKEMIKGNFDESEVKKEKKKKKRRKNKD</sequence>
<comment type="caution">
    <text evidence="1">The sequence shown here is derived from an EMBL/GenBank/DDBJ whole genome shotgun (WGS) entry which is preliminary data.</text>
</comment>
<accession>A0ABV6Q9K3</accession>